<reference evidence="1" key="1">
    <citation type="submission" date="2022-03" db="EMBL/GenBank/DDBJ databases">
        <authorList>
            <person name="Sayadi A."/>
        </authorList>
    </citation>
    <scope>NUCLEOTIDE SEQUENCE</scope>
</reference>
<evidence type="ECO:0000313" key="2">
    <source>
        <dbReference type="Proteomes" id="UP001152888"/>
    </source>
</evidence>
<dbReference type="Proteomes" id="UP001152888">
    <property type="component" value="Unassembled WGS sequence"/>
</dbReference>
<sequence>MCILYVRVVQNFV</sequence>
<keyword evidence="2" id="KW-1185">Reference proteome</keyword>
<gene>
    <name evidence="1" type="ORF">ACAOBT_LOCUS3675</name>
</gene>
<dbReference type="EMBL" id="CAKOFQ010006688">
    <property type="protein sequence ID" value="CAH1960520.1"/>
    <property type="molecule type" value="Genomic_DNA"/>
</dbReference>
<name>A0A9P0NV94_ACAOB</name>
<proteinExistence type="predicted"/>
<comment type="caution">
    <text evidence="1">The sequence shown here is derived from an EMBL/GenBank/DDBJ whole genome shotgun (WGS) entry which is preliminary data.</text>
</comment>
<accession>A0A9P0NV94</accession>
<evidence type="ECO:0000313" key="1">
    <source>
        <dbReference type="EMBL" id="CAH1960520.1"/>
    </source>
</evidence>
<protein>
    <submittedName>
        <fullName evidence="1">Uncharacterized protein</fullName>
    </submittedName>
</protein>
<organism evidence="1 2">
    <name type="scientific">Acanthoscelides obtectus</name>
    <name type="common">Bean weevil</name>
    <name type="synonym">Bruchus obtectus</name>
    <dbReference type="NCBI Taxonomy" id="200917"/>
    <lineage>
        <taxon>Eukaryota</taxon>
        <taxon>Metazoa</taxon>
        <taxon>Ecdysozoa</taxon>
        <taxon>Arthropoda</taxon>
        <taxon>Hexapoda</taxon>
        <taxon>Insecta</taxon>
        <taxon>Pterygota</taxon>
        <taxon>Neoptera</taxon>
        <taxon>Endopterygota</taxon>
        <taxon>Coleoptera</taxon>
        <taxon>Polyphaga</taxon>
        <taxon>Cucujiformia</taxon>
        <taxon>Chrysomeloidea</taxon>
        <taxon>Chrysomelidae</taxon>
        <taxon>Bruchinae</taxon>
        <taxon>Bruchini</taxon>
        <taxon>Acanthoscelides</taxon>
    </lineage>
</organism>